<keyword evidence="1" id="KW-1133">Transmembrane helix</keyword>
<evidence type="ECO:0000313" key="3">
    <source>
        <dbReference type="Proteomes" id="UP001056855"/>
    </source>
</evidence>
<feature type="transmembrane region" description="Helical" evidence="1">
    <location>
        <begin position="405"/>
        <end position="425"/>
    </location>
</feature>
<accession>A0A9E7SUI7</accession>
<feature type="transmembrane region" description="Helical" evidence="1">
    <location>
        <begin position="311"/>
        <end position="329"/>
    </location>
</feature>
<feature type="transmembrane region" description="Helical" evidence="1">
    <location>
        <begin position="125"/>
        <end position="142"/>
    </location>
</feature>
<feature type="transmembrane region" description="Helical" evidence="1">
    <location>
        <begin position="174"/>
        <end position="207"/>
    </location>
</feature>
<dbReference type="AlphaFoldDB" id="A0A9E7SUI7"/>
<dbReference type="EMBL" id="CP100355">
    <property type="protein sequence ID" value="UTF54819.1"/>
    <property type="molecule type" value="Genomic_DNA"/>
</dbReference>
<protein>
    <submittedName>
        <fullName evidence="2">Sodium/phosphate symporter</fullName>
    </submittedName>
</protein>
<keyword evidence="1" id="KW-0812">Transmembrane</keyword>
<feature type="transmembrane region" description="Helical" evidence="1">
    <location>
        <begin position="341"/>
        <end position="359"/>
    </location>
</feature>
<feature type="transmembrane region" description="Helical" evidence="1">
    <location>
        <begin position="374"/>
        <end position="393"/>
    </location>
</feature>
<keyword evidence="1" id="KW-0472">Membrane</keyword>
<feature type="transmembrane region" description="Helical" evidence="1">
    <location>
        <begin position="95"/>
        <end position="113"/>
    </location>
</feature>
<gene>
    <name evidence="2" type="ORF">NGM29_06020</name>
</gene>
<feature type="transmembrane region" description="Helical" evidence="1">
    <location>
        <begin position="219"/>
        <end position="239"/>
    </location>
</feature>
<dbReference type="Proteomes" id="UP001056855">
    <property type="component" value="Chromosome"/>
</dbReference>
<proteinExistence type="predicted"/>
<feature type="transmembrane region" description="Helical" evidence="1">
    <location>
        <begin position="15"/>
        <end position="33"/>
    </location>
</feature>
<dbReference type="RefSeq" id="WP_254159532.1">
    <property type="nucleotide sequence ID" value="NZ_CP100355.1"/>
</dbReference>
<evidence type="ECO:0000313" key="2">
    <source>
        <dbReference type="EMBL" id="UTF54819.1"/>
    </source>
</evidence>
<name>A0A9E7SUI7_9EURY</name>
<reference evidence="2" key="1">
    <citation type="submission" date="2022-06" db="EMBL/GenBank/DDBJ databases">
        <title>Diverse halophilic archaea isolated from saline environments.</title>
        <authorList>
            <person name="Cui H.-L."/>
        </authorList>
    </citation>
    <scope>NUCLEOTIDE SEQUENCE</scope>
    <source>
        <strain evidence="2">WLHS1</strain>
    </source>
</reference>
<feature type="transmembrane region" description="Helical" evidence="1">
    <location>
        <begin position="149"/>
        <end position="168"/>
    </location>
</feature>
<organism evidence="2 3">
    <name type="scientific">Natronosalvus rutilus</name>
    <dbReference type="NCBI Taxonomy" id="2953753"/>
    <lineage>
        <taxon>Archaea</taxon>
        <taxon>Methanobacteriati</taxon>
        <taxon>Methanobacteriota</taxon>
        <taxon>Stenosarchaea group</taxon>
        <taxon>Halobacteria</taxon>
        <taxon>Halobacteriales</taxon>
        <taxon>Natrialbaceae</taxon>
        <taxon>Natronosalvus</taxon>
    </lineage>
</organism>
<feature type="transmembrane region" description="Helical" evidence="1">
    <location>
        <begin position="251"/>
        <end position="269"/>
    </location>
</feature>
<sequence length="550" mass="58957">MAERSGRGGRRRDRTVLAVALVFVVGVAIRLAPRHWTPLPFNPDGFKFASQAGQILTAGDIPLQSNPQGFVFPVLLSQLQLVTGVHVLSISQPTIALVGTVPCLFAFAFARRIAHNRGWDARRTLAVATVAGLVLATEGLYLRRTAAVSYEVLGILLVIVSAVAFHRLLRTQHLGWFIVFATALVVLPITHHLSTMMAALTLTALVAVHLRRTPVRATIVHGLTIVIGSWAYFGVYYTLTQPPFFGDVATRLGLFLVCLLVFAGLVVLVRGTTPSLLRLSVLTSFAGGFTILGINAVSNVFPGTASTHPRLLWYVAPLTILIAFAVWGFPLAIDDADVGPIVLALFLGPLMFVGFSVIAELNSAYQYFAARGQTFIHLSAVIMAAIAVVDLGWRPRPQASFLLKTALPAVVLVCALISVPLAFVGPPVLPYESTTTPAEFQAVTFAEAHIEGNWTSDDHLTRIGKNYYDAEAPPGPTYGWLDGAEPPTCPVLVRGSWPATGAQAFPADPIAVDGHNLSRFASTEQTLYTSGSSDQRLVAPRNASRLCGGV</sequence>
<keyword evidence="3" id="KW-1185">Reference proteome</keyword>
<dbReference type="KEGG" id="sawl:NGM29_06020"/>
<feature type="transmembrane region" description="Helical" evidence="1">
    <location>
        <begin position="276"/>
        <end position="296"/>
    </location>
</feature>
<dbReference type="GeneID" id="73289584"/>
<evidence type="ECO:0000256" key="1">
    <source>
        <dbReference type="SAM" id="Phobius"/>
    </source>
</evidence>